<evidence type="ECO:0000256" key="1">
    <source>
        <dbReference type="SAM" id="Phobius"/>
    </source>
</evidence>
<sequence length="80" mass="9108">MSREIRAELISICSRLKIAYPKAPFSTAEPTANFCRMNEENYCRNSTIVGTSLFFISASCFIFLPLKKPFPSPILPYNRP</sequence>
<dbReference type="EMBL" id="ML733579">
    <property type="protein sequence ID" value="KAB8213719.1"/>
    <property type="molecule type" value="Genomic_DNA"/>
</dbReference>
<evidence type="ECO:0000313" key="3">
    <source>
        <dbReference type="Proteomes" id="UP000326799"/>
    </source>
</evidence>
<protein>
    <submittedName>
        <fullName evidence="2">Uncharacterized protein</fullName>
    </submittedName>
</protein>
<keyword evidence="1" id="KW-0812">Transmembrane</keyword>
<dbReference type="Proteomes" id="UP000326799">
    <property type="component" value="Unassembled WGS sequence"/>
</dbReference>
<feature type="transmembrane region" description="Helical" evidence="1">
    <location>
        <begin position="46"/>
        <end position="66"/>
    </location>
</feature>
<evidence type="ECO:0000313" key="2">
    <source>
        <dbReference type="EMBL" id="KAB8213719.1"/>
    </source>
</evidence>
<name>A0A5N6E8P0_9EURO</name>
<keyword evidence="1" id="KW-1133">Transmembrane helix</keyword>
<dbReference type="AlphaFoldDB" id="A0A5N6E8P0"/>
<reference evidence="2 3" key="1">
    <citation type="submission" date="2019-04" db="EMBL/GenBank/DDBJ databases">
        <title>Fungal friends and foes A comparative genomics study of 23 Aspergillus species from section Flavi.</title>
        <authorList>
            <consortium name="DOE Joint Genome Institute"/>
            <person name="Kjaerbolling I."/>
            <person name="Vesth T.C."/>
            <person name="Frisvad J.C."/>
            <person name="Nybo J.L."/>
            <person name="Theobald S."/>
            <person name="Kildgaard S."/>
            <person name="Petersen T.I."/>
            <person name="Kuo A."/>
            <person name="Sato A."/>
            <person name="Lyhne E.K."/>
            <person name="Kogle M.E."/>
            <person name="Wiebenga A."/>
            <person name="Kun R.S."/>
            <person name="Lubbers R.J."/>
            <person name="Makela M.R."/>
            <person name="Barry K."/>
            <person name="Chovatia M."/>
            <person name="Clum A."/>
            <person name="Daum C."/>
            <person name="Haridas S."/>
            <person name="He G."/>
            <person name="LaButti K."/>
            <person name="Lipzen A."/>
            <person name="Mondo S."/>
            <person name="Pangilinan J."/>
            <person name="Riley R."/>
            <person name="Salamov A."/>
            <person name="Simmons B.A."/>
            <person name="Magnuson J.K."/>
            <person name="Henrissat B."/>
            <person name="Mortensen U.H."/>
            <person name="Larsen T.O."/>
            <person name="De vries R.P."/>
            <person name="Grigoriev I.V."/>
            <person name="Machida M."/>
            <person name="Baker S.E."/>
            <person name="Andersen M.R."/>
        </authorList>
    </citation>
    <scope>NUCLEOTIDE SEQUENCE [LARGE SCALE GENOMIC DNA]</scope>
    <source>
        <strain evidence="2 3">CBS 126849</strain>
    </source>
</reference>
<organism evidence="2 3">
    <name type="scientific">Aspergillus novoparasiticus</name>
    <dbReference type="NCBI Taxonomy" id="986946"/>
    <lineage>
        <taxon>Eukaryota</taxon>
        <taxon>Fungi</taxon>
        <taxon>Dikarya</taxon>
        <taxon>Ascomycota</taxon>
        <taxon>Pezizomycotina</taxon>
        <taxon>Eurotiomycetes</taxon>
        <taxon>Eurotiomycetidae</taxon>
        <taxon>Eurotiales</taxon>
        <taxon>Aspergillaceae</taxon>
        <taxon>Aspergillus</taxon>
        <taxon>Aspergillus subgen. Circumdati</taxon>
    </lineage>
</organism>
<gene>
    <name evidence="2" type="ORF">BDV33DRAFT_50023</name>
</gene>
<proteinExistence type="predicted"/>
<keyword evidence="3" id="KW-1185">Reference proteome</keyword>
<accession>A0A5N6E8P0</accession>
<keyword evidence="1" id="KW-0472">Membrane</keyword>